<reference evidence="1 2" key="1">
    <citation type="submission" date="2009-04" db="EMBL/GenBank/DDBJ databases">
        <authorList>
            <person name="Qin X."/>
            <person name="Bachman B."/>
            <person name="Battles P."/>
            <person name="Bell A."/>
            <person name="Bess C."/>
            <person name="Bickham C."/>
            <person name="Chaboub L."/>
            <person name="Chen D."/>
            <person name="Coyle M."/>
            <person name="Deiros D.R."/>
            <person name="Dinh H."/>
            <person name="Forbes L."/>
            <person name="Fowler G."/>
            <person name="Francisco L."/>
            <person name="Fu Q."/>
            <person name="Gubbala S."/>
            <person name="Hale W."/>
            <person name="Han Y."/>
            <person name="Hemphill L."/>
            <person name="Highlander S.K."/>
            <person name="Hirani K."/>
            <person name="Hogues M."/>
            <person name="Jackson L."/>
            <person name="Jakkamsetti A."/>
            <person name="Javaid M."/>
            <person name="Jiang H."/>
            <person name="Korchina V."/>
            <person name="Kovar C."/>
            <person name="Lara F."/>
            <person name="Lee S."/>
            <person name="Mata R."/>
            <person name="Mathew T."/>
            <person name="Moen C."/>
            <person name="Morales K."/>
            <person name="Munidasa M."/>
            <person name="Nazareth L."/>
            <person name="Ngo R."/>
            <person name="Nguyen L."/>
            <person name="Okwuonu G."/>
            <person name="Ongeri F."/>
            <person name="Patil S."/>
            <person name="Petrosino J."/>
            <person name="Pham C."/>
            <person name="Pham P."/>
            <person name="Pu L.-L."/>
            <person name="Puazo M."/>
            <person name="Raj R."/>
            <person name="Reid J."/>
            <person name="Rouhana J."/>
            <person name="Saada N."/>
            <person name="Shang Y."/>
            <person name="Simmons D."/>
            <person name="Thornton R."/>
            <person name="Warren J."/>
            <person name="Weissenberger G."/>
            <person name="Zhang J."/>
            <person name="Zhang L."/>
            <person name="Zhou C."/>
            <person name="Zhu D."/>
            <person name="Muzny D."/>
            <person name="Worley K."/>
            <person name="Gibbs R."/>
        </authorList>
    </citation>
    <scope>NUCLEOTIDE SEQUENCE [LARGE SCALE GENOMIC DNA]</scope>
    <source>
        <strain evidence="1 2">F0268</strain>
    </source>
</reference>
<comment type="caution">
    <text evidence="1">The sequence shown here is derived from an EMBL/GenBank/DDBJ whole genome shotgun (WGS) entry which is preliminary data.</text>
</comment>
<organism evidence="1 2">
    <name type="scientific">Oribacterium sinus F0268</name>
    <dbReference type="NCBI Taxonomy" id="585501"/>
    <lineage>
        <taxon>Bacteria</taxon>
        <taxon>Bacillati</taxon>
        <taxon>Bacillota</taxon>
        <taxon>Clostridia</taxon>
        <taxon>Lachnospirales</taxon>
        <taxon>Lachnospiraceae</taxon>
        <taxon>Oribacterium</taxon>
    </lineage>
</organism>
<name>C2L0S5_9FIRM</name>
<evidence type="ECO:0000313" key="2">
    <source>
        <dbReference type="Proteomes" id="UP000004121"/>
    </source>
</evidence>
<protein>
    <submittedName>
        <fullName evidence="1">Uncharacterized protein</fullName>
    </submittedName>
</protein>
<dbReference type="InParanoid" id="C2L0S5"/>
<proteinExistence type="predicted"/>
<accession>C2L0S5</accession>
<gene>
    <name evidence="1" type="ORF">HMPREF6123_2344</name>
</gene>
<dbReference type="Proteomes" id="UP000004121">
    <property type="component" value="Unassembled WGS sequence"/>
</dbReference>
<dbReference type="AlphaFoldDB" id="C2L0S5"/>
<dbReference type="STRING" id="585501.HMPREF6123_2344"/>
<dbReference type="EMBL" id="ACKX01000217">
    <property type="protein sequence ID" value="EEJ50386.1"/>
    <property type="molecule type" value="Genomic_DNA"/>
</dbReference>
<keyword evidence="2" id="KW-1185">Reference proteome</keyword>
<dbReference type="HOGENOM" id="CLU_3082521_0_0_9"/>
<sequence>MRWFHLSIKPGKMQEEIFWRKEEISLLFSSLNFRENVGFHKRGKENHFYGKM</sequence>
<evidence type="ECO:0000313" key="1">
    <source>
        <dbReference type="EMBL" id="EEJ50386.1"/>
    </source>
</evidence>